<dbReference type="RefSeq" id="WP_060082390.1">
    <property type="nucleotide sequence ID" value="NZ_CADFFH010000007.1"/>
</dbReference>
<protein>
    <submittedName>
        <fullName evidence="8">FUSC family protein</fullName>
    </submittedName>
</protein>
<gene>
    <name evidence="8" type="ORF">C6T65_24920</name>
</gene>
<evidence type="ECO:0000256" key="2">
    <source>
        <dbReference type="ARBA" id="ARBA00022692"/>
    </source>
</evidence>
<dbReference type="AlphaFoldDB" id="A0AA44XWX6"/>
<keyword evidence="2 6" id="KW-0812">Transmembrane</keyword>
<feature type="compositionally biased region" description="Polar residues" evidence="5">
    <location>
        <begin position="720"/>
        <end position="729"/>
    </location>
</feature>
<proteinExistence type="predicted"/>
<evidence type="ECO:0000256" key="6">
    <source>
        <dbReference type="SAM" id="Phobius"/>
    </source>
</evidence>
<feature type="domain" description="Integral membrane bound transporter" evidence="7">
    <location>
        <begin position="404"/>
        <end position="530"/>
    </location>
</feature>
<feature type="transmembrane region" description="Helical" evidence="6">
    <location>
        <begin position="485"/>
        <end position="504"/>
    </location>
</feature>
<evidence type="ECO:0000256" key="3">
    <source>
        <dbReference type="ARBA" id="ARBA00022989"/>
    </source>
</evidence>
<evidence type="ECO:0000256" key="4">
    <source>
        <dbReference type="ARBA" id="ARBA00023136"/>
    </source>
</evidence>
<feature type="transmembrane region" description="Helical" evidence="6">
    <location>
        <begin position="21"/>
        <end position="38"/>
    </location>
</feature>
<reference evidence="8 9" key="1">
    <citation type="submission" date="2018-03" db="EMBL/GenBank/DDBJ databases">
        <authorList>
            <person name="Nguyen K."/>
            <person name="Fouts D."/>
            <person name="Sutton G."/>
        </authorList>
    </citation>
    <scope>NUCLEOTIDE SEQUENCE [LARGE SCALE GENOMIC DNA]</scope>
    <source>
        <strain evidence="8 9">AU3578</strain>
    </source>
</reference>
<evidence type="ECO:0000259" key="7">
    <source>
        <dbReference type="Pfam" id="PF13515"/>
    </source>
</evidence>
<feature type="transmembrane region" description="Helical" evidence="6">
    <location>
        <begin position="447"/>
        <end position="473"/>
    </location>
</feature>
<feature type="transmembrane region" description="Helical" evidence="6">
    <location>
        <begin position="150"/>
        <end position="168"/>
    </location>
</feature>
<keyword evidence="4 6" id="KW-0472">Membrane</keyword>
<feature type="compositionally biased region" description="Basic and acidic residues" evidence="5">
    <location>
        <begin position="667"/>
        <end position="682"/>
    </location>
</feature>
<feature type="region of interest" description="Disordered" evidence="5">
    <location>
        <begin position="709"/>
        <end position="729"/>
    </location>
</feature>
<feature type="transmembrane region" description="Helical" evidence="6">
    <location>
        <begin position="398"/>
        <end position="427"/>
    </location>
</feature>
<evidence type="ECO:0000256" key="5">
    <source>
        <dbReference type="SAM" id="MobiDB-lite"/>
    </source>
</evidence>
<comment type="caution">
    <text evidence="8">The sequence shown here is derived from an EMBL/GenBank/DDBJ whole genome shotgun (WGS) entry which is preliminary data.</text>
</comment>
<dbReference type="EMBL" id="PVHK01000186">
    <property type="protein sequence ID" value="PRH39699.1"/>
    <property type="molecule type" value="Genomic_DNA"/>
</dbReference>
<keyword evidence="3 6" id="KW-1133">Transmembrane helix</keyword>
<evidence type="ECO:0000256" key="1">
    <source>
        <dbReference type="ARBA" id="ARBA00004141"/>
    </source>
</evidence>
<feature type="transmembrane region" description="Helical" evidence="6">
    <location>
        <begin position="510"/>
        <end position="535"/>
    </location>
</feature>
<organism evidence="8 9">
    <name type="scientific">Burkholderia vietnamiensis</name>
    <dbReference type="NCBI Taxonomy" id="60552"/>
    <lineage>
        <taxon>Bacteria</taxon>
        <taxon>Pseudomonadati</taxon>
        <taxon>Pseudomonadota</taxon>
        <taxon>Betaproteobacteria</taxon>
        <taxon>Burkholderiales</taxon>
        <taxon>Burkholderiaceae</taxon>
        <taxon>Burkholderia</taxon>
        <taxon>Burkholderia cepacia complex</taxon>
    </lineage>
</organism>
<sequence>MGLVSTARDRLRRFVNLGGHYLPLAEALRGGLICVVPAVAAARLHMPMLCWSAIAAFWTCLADESERPAAGRLATGLSFGMLGGLASASAIATHALPPLSIVIVGAVAYLGASARKWGGAAGTRGILTATACAVSACFPVHGGASAVQYALFYFGGSVWATLAGIVLWQTDGSARARMATMAFLHAMANFVERLARAANGDSASLERGRAALRARLDAMIAVSMHPRGGLPPLSAKWRADAERAMALLAGLESHIAAAGVGERREAAALLAPVLAQLARLVEACPRAVGRDGAAADAAQSLANDLAELRATLAGRVAEFRVAHRDDAGLTWLRACETLIARYAAVLLHPAVESPSTATVPAALTAPAPGKPARGAGRLAALRREIVAPNPFHRYASRLAVAAMIAVALARISGVQQGYWLALTTMFIMQPTLSQTVKLSGLRIGGTLLGAVLASAVSLLVHDPLLLALAVLPLATGTLATRSVSYVSYILFLTSHFILVAHLGTPIGPSWMLAALRVGNSFAGVLVGVVISLLAWPDREHHRIGEVADLAMAATATYLRAVGDDAPAHARARRESLTVLRRQACVAIDRLDATIAATRFESIASDPRTASATVAMQQMKALVGALAPVEYLDDTLDALDRATIAAAARDAARLIADAAPAPAHAHATRPESPRDGDRASGHAREIQREVAERAWIVHALRSRISAVQRAPLRRAEAASGKPSSASRQRV</sequence>
<name>A0AA44XWX6_BURVI</name>
<feature type="transmembrane region" description="Helical" evidence="6">
    <location>
        <begin position="98"/>
        <end position="114"/>
    </location>
</feature>
<dbReference type="InterPro" id="IPR049453">
    <property type="entry name" value="Memb_transporter_dom"/>
</dbReference>
<comment type="subcellular location">
    <subcellularLocation>
        <location evidence="1">Membrane</location>
        <topology evidence="1">Multi-pass membrane protein</topology>
    </subcellularLocation>
</comment>
<evidence type="ECO:0000313" key="9">
    <source>
        <dbReference type="Proteomes" id="UP000237632"/>
    </source>
</evidence>
<accession>A0AA44XWX6</accession>
<dbReference type="Proteomes" id="UP000237632">
    <property type="component" value="Unassembled WGS sequence"/>
</dbReference>
<feature type="transmembrane region" description="Helical" evidence="6">
    <location>
        <begin position="126"/>
        <end position="144"/>
    </location>
</feature>
<dbReference type="Pfam" id="PF13515">
    <property type="entry name" value="FUSC_2"/>
    <property type="match status" value="1"/>
</dbReference>
<feature type="region of interest" description="Disordered" evidence="5">
    <location>
        <begin position="658"/>
        <end position="682"/>
    </location>
</feature>
<dbReference type="GO" id="GO:0016020">
    <property type="term" value="C:membrane"/>
    <property type="evidence" value="ECO:0007669"/>
    <property type="project" value="UniProtKB-SubCell"/>
</dbReference>
<evidence type="ECO:0000313" key="8">
    <source>
        <dbReference type="EMBL" id="PRH39699.1"/>
    </source>
</evidence>